<reference evidence="2 3" key="1">
    <citation type="submission" date="2020-08" db="EMBL/GenBank/DDBJ databases">
        <title>Genomic Encyclopedia of Type Strains, Phase IV (KMG-IV): sequencing the most valuable type-strain genomes for metagenomic binning, comparative biology and taxonomic classification.</title>
        <authorList>
            <person name="Goeker M."/>
        </authorList>
    </citation>
    <scope>NUCLEOTIDE SEQUENCE [LARGE SCALE GENOMIC DNA]</scope>
    <source>
        <strain evidence="2 3">DSM 12706</strain>
    </source>
</reference>
<sequence length="249" mass="28169">MTAAHNQQQQKPGGPSRAFELLDKVDYRLAETAAEKEAIFRLRYRAYLKEGTIEPNASGIITDRYDEMDNSWIVGVYLEGVLTSSLRITVASRDNPVCPSMDVFADLLQPELDRGRIIVDPTRFVGDPERAHRFPELPYMTLRLAYVACEHFQAHLGYASVRAEHQAFYRKAFMQIVCPPRHYPGLTKPISLMVIDFPALHGKVFARYPFLRSSAFERRKIFERSGEGASPPLHLTDFPADPAAIASRA</sequence>
<evidence type="ECO:0000313" key="2">
    <source>
        <dbReference type="EMBL" id="MBB5049781.1"/>
    </source>
</evidence>
<dbReference type="Gene3D" id="3.40.630.30">
    <property type="match status" value="1"/>
</dbReference>
<evidence type="ECO:0000259" key="1">
    <source>
        <dbReference type="Pfam" id="PF21926"/>
    </source>
</evidence>
<dbReference type="SUPFAM" id="SSF55729">
    <property type="entry name" value="Acyl-CoA N-acyltransferases (Nat)"/>
    <property type="match status" value="1"/>
</dbReference>
<organism evidence="2 3">
    <name type="scientific">Rhodopseudomonas rhenobacensis</name>
    <dbReference type="NCBI Taxonomy" id="87461"/>
    <lineage>
        <taxon>Bacteria</taxon>
        <taxon>Pseudomonadati</taxon>
        <taxon>Pseudomonadota</taxon>
        <taxon>Alphaproteobacteria</taxon>
        <taxon>Hyphomicrobiales</taxon>
        <taxon>Nitrobacteraceae</taxon>
        <taxon>Rhodopseudomonas</taxon>
    </lineage>
</organism>
<comment type="caution">
    <text evidence="2">The sequence shown here is derived from an EMBL/GenBank/DDBJ whole genome shotgun (WGS) entry which is preliminary data.</text>
</comment>
<proteinExistence type="predicted"/>
<dbReference type="Pfam" id="PF21926">
    <property type="entry name" value="FeeM"/>
    <property type="match status" value="1"/>
</dbReference>
<gene>
    <name evidence="2" type="ORF">HNR60_004565</name>
</gene>
<keyword evidence="3" id="KW-1185">Reference proteome</keyword>
<dbReference type="RefSeq" id="WP_184262396.1">
    <property type="nucleotide sequence ID" value="NZ_JACHIH010000047.1"/>
</dbReference>
<evidence type="ECO:0000313" key="3">
    <source>
        <dbReference type="Proteomes" id="UP000542353"/>
    </source>
</evidence>
<dbReference type="EMBL" id="JACHIH010000047">
    <property type="protein sequence ID" value="MBB5049781.1"/>
    <property type="molecule type" value="Genomic_DNA"/>
</dbReference>
<dbReference type="InterPro" id="IPR016181">
    <property type="entry name" value="Acyl_CoA_acyltransferase"/>
</dbReference>
<accession>A0A7W7Z848</accession>
<dbReference type="InterPro" id="IPR054597">
    <property type="entry name" value="FeeM_cat"/>
</dbReference>
<name>A0A7W7Z848_9BRAD</name>
<feature type="domain" description="N-acyl amino acid synthase FeeM catalytic core" evidence="1">
    <location>
        <begin position="38"/>
        <end position="196"/>
    </location>
</feature>
<protein>
    <submittedName>
        <fullName evidence="2">N-acyl-L-homoserine lactone synthetase</fullName>
    </submittedName>
</protein>
<dbReference type="Proteomes" id="UP000542353">
    <property type="component" value="Unassembled WGS sequence"/>
</dbReference>
<dbReference type="AlphaFoldDB" id="A0A7W7Z848"/>